<name>A0A9Q1QNI6_9CARY</name>
<organism evidence="2 3">
    <name type="scientific">Carnegiea gigantea</name>
    <dbReference type="NCBI Taxonomy" id="171969"/>
    <lineage>
        <taxon>Eukaryota</taxon>
        <taxon>Viridiplantae</taxon>
        <taxon>Streptophyta</taxon>
        <taxon>Embryophyta</taxon>
        <taxon>Tracheophyta</taxon>
        <taxon>Spermatophyta</taxon>
        <taxon>Magnoliopsida</taxon>
        <taxon>eudicotyledons</taxon>
        <taxon>Gunneridae</taxon>
        <taxon>Pentapetalae</taxon>
        <taxon>Caryophyllales</taxon>
        <taxon>Cactineae</taxon>
        <taxon>Cactaceae</taxon>
        <taxon>Cactoideae</taxon>
        <taxon>Echinocereeae</taxon>
        <taxon>Carnegiea</taxon>
    </lineage>
</organism>
<dbReference type="SUPFAM" id="SSF55729">
    <property type="entry name" value="Acyl-CoA N-acyltransferases (Nat)"/>
    <property type="match status" value="1"/>
</dbReference>
<dbReference type="InterPro" id="IPR016181">
    <property type="entry name" value="Acyl_CoA_acyltransferase"/>
</dbReference>
<dbReference type="Proteomes" id="UP001153076">
    <property type="component" value="Unassembled WGS sequence"/>
</dbReference>
<dbReference type="Pfam" id="PF00583">
    <property type="entry name" value="Acetyltransf_1"/>
    <property type="match status" value="1"/>
</dbReference>
<proteinExistence type="predicted"/>
<feature type="domain" description="N-acetyltransferase" evidence="1">
    <location>
        <begin position="28"/>
        <end position="188"/>
    </location>
</feature>
<sequence>MSPPYKPALRETKLEGERGKFKVMEDLVMVREYDEKRDKERVEEMERHCELAEQGKPCLITCPLGDPLARIRHVPTRIMMVAECGGGGEIVGVVRGCIKTVTRGIKVGDFPIYAKLAYVLGLRVSHMHRQKGVATKLVKRLEEWFKDNGAEYVYMMTDCSNEASINLFTHKFNYVKFHTPIVLVQPVHAHRKPIASSTVIVRVSPQLADSMYQQIFSGSKFFPKDIDSVLSSKLHLGTFICVPKSYLSMWDTHKGLPPCFAIMSVWNTKEVYQLQLKGVSKLTRACCLGSRVLDAHIPWLRVPSIPNLFKPFGFYFLYGLHMQGKGCLGLMKNLCNFAHNMAREDMTCGAVVAEVAQWDPVHAAIPHWKKFSCEDQWCMKKLFKCASNDESLSAKWTTRPESSSVLFADPRDF</sequence>
<comment type="caution">
    <text evidence="2">The sequence shown here is derived from an EMBL/GenBank/DDBJ whole genome shotgun (WGS) entry which is preliminary data.</text>
</comment>
<dbReference type="PROSITE" id="PS51186">
    <property type="entry name" value="GNAT"/>
    <property type="match status" value="1"/>
</dbReference>
<dbReference type="InterPro" id="IPR052810">
    <property type="entry name" value="Plant_NAT"/>
</dbReference>
<dbReference type="GO" id="GO:0016747">
    <property type="term" value="F:acyltransferase activity, transferring groups other than amino-acyl groups"/>
    <property type="evidence" value="ECO:0007669"/>
    <property type="project" value="InterPro"/>
</dbReference>
<keyword evidence="3" id="KW-1185">Reference proteome</keyword>
<dbReference type="EMBL" id="JAKOGI010000052">
    <property type="protein sequence ID" value="KAJ8446580.1"/>
    <property type="molecule type" value="Genomic_DNA"/>
</dbReference>
<dbReference type="CDD" id="cd04301">
    <property type="entry name" value="NAT_SF"/>
    <property type="match status" value="1"/>
</dbReference>
<evidence type="ECO:0000259" key="1">
    <source>
        <dbReference type="PROSITE" id="PS51186"/>
    </source>
</evidence>
<reference evidence="2" key="1">
    <citation type="submission" date="2022-04" db="EMBL/GenBank/DDBJ databases">
        <title>Carnegiea gigantea Genome sequencing and assembly v2.</title>
        <authorList>
            <person name="Copetti D."/>
            <person name="Sanderson M.J."/>
            <person name="Burquez A."/>
            <person name="Wojciechowski M.F."/>
        </authorList>
    </citation>
    <scope>NUCLEOTIDE SEQUENCE</scope>
    <source>
        <strain evidence="2">SGP5-SGP5p</strain>
        <tissue evidence="2">Aerial part</tissue>
    </source>
</reference>
<dbReference type="Gene3D" id="3.40.630.30">
    <property type="match status" value="1"/>
</dbReference>
<dbReference type="InterPro" id="IPR000182">
    <property type="entry name" value="GNAT_dom"/>
</dbReference>
<dbReference type="PANTHER" id="PTHR47370">
    <property type="entry name" value="ACYL-COA N-ACYLTRANSFERASES (NAT) SUPERFAMILY PROTEIN"/>
    <property type="match status" value="1"/>
</dbReference>
<dbReference type="AlphaFoldDB" id="A0A9Q1QNI6"/>
<dbReference type="OrthoDB" id="41532at2759"/>
<gene>
    <name evidence="2" type="ORF">Cgig2_019733</name>
</gene>
<evidence type="ECO:0000313" key="3">
    <source>
        <dbReference type="Proteomes" id="UP001153076"/>
    </source>
</evidence>
<accession>A0A9Q1QNI6</accession>
<dbReference type="PANTHER" id="PTHR47370:SF6">
    <property type="entry name" value="N-ACETYLTRANSFERASE HLS1-RELATED"/>
    <property type="match status" value="1"/>
</dbReference>
<evidence type="ECO:0000313" key="2">
    <source>
        <dbReference type="EMBL" id="KAJ8446580.1"/>
    </source>
</evidence>
<protein>
    <recommendedName>
        <fullName evidence="1">N-acetyltransferase domain-containing protein</fullName>
    </recommendedName>
</protein>